<dbReference type="NCBIfam" id="TIGR01451">
    <property type="entry name" value="B_ant_repeat"/>
    <property type="match status" value="1"/>
</dbReference>
<dbReference type="KEGG" id="meme:HYG87_07135"/>
<dbReference type="InterPro" id="IPR047589">
    <property type="entry name" value="DUF11_rpt"/>
</dbReference>
<evidence type="ECO:0000256" key="2">
    <source>
        <dbReference type="SAM" id="Phobius"/>
    </source>
</evidence>
<dbReference type="Pfam" id="PF01345">
    <property type="entry name" value="DUF11"/>
    <property type="match status" value="1"/>
</dbReference>
<feature type="compositionally biased region" description="Gly residues" evidence="1">
    <location>
        <begin position="180"/>
        <end position="190"/>
    </location>
</feature>
<dbReference type="EMBL" id="CP058560">
    <property type="protein sequence ID" value="QUH23549.1"/>
    <property type="molecule type" value="Genomic_DNA"/>
</dbReference>
<dbReference type="GeneID" id="64820526"/>
<feature type="domain" description="DUF11" evidence="3">
    <location>
        <begin position="46"/>
        <end position="157"/>
    </location>
</feature>
<evidence type="ECO:0000313" key="4">
    <source>
        <dbReference type="EMBL" id="QUH23549.1"/>
    </source>
</evidence>
<dbReference type="Proteomes" id="UP000681041">
    <property type="component" value="Chromosome"/>
</dbReference>
<proteinExistence type="predicted"/>
<sequence length="271" mass="28513">MNKSIIKFLLIIIIVSSISGLTFASESDSINETSNGTSSGKASAKISINFDRSEAKVGDTVIITVAIINDGNIDLTNIMVLVPLPEGLQYLSHATDTSKALYSAAGVWDVGNLRTTSRLGGVKYLYLTAKVLPSAEGKNLIANARYLSIEPESTDTNFQKPGTASSTLRIEIIEESGNGNATGNGTGNMTGGNSSTGNNQAIINELKNTTSKGGLETLKDLSNLQNEGKAYEVTNDTSSTPSNDPGSIYAIITGFIFSLLILVGYFKGVRG</sequence>
<keyword evidence="2" id="KW-0812">Transmembrane</keyword>
<evidence type="ECO:0000256" key="1">
    <source>
        <dbReference type="SAM" id="MobiDB-lite"/>
    </source>
</evidence>
<feature type="region of interest" description="Disordered" evidence="1">
    <location>
        <begin position="176"/>
        <end position="199"/>
    </location>
</feature>
<dbReference type="OrthoDB" id="71608at2157"/>
<evidence type="ECO:0000313" key="5">
    <source>
        <dbReference type="Proteomes" id="UP000681041"/>
    </source>
</evidence>
<dbReference type="RefSeq" id="WP_211532506.1">
    <property type="nucleotide sequence ID" value="NZ_CP058560.1"/>
</dbReference>
<feature type="transmembrane region" description="Helical" evidence="2">
    <location>
        <begin position="248"/>
        <end position="266"/>
    </location>
</feature>
<dbReference type="InterPro" id="IPR001434">
    <property type="entry name" value="OmcB-like_DUF11"/>
</dbReference>
<evidence type="ECO:0000259" key="3">
    <source>
        <dbReference type="Pfam" id="PF01345"/>
    </source>
</evidence>
<accession>A0A8T8K6M2</accession>
<reference evidence="4" key="1">
    <citation type="submission" date="2020-07" db="EMBL/GenBank/DDBJ databases">
        <title>Methanobacterium. sp. MethCan genome.</title>
        <authorList>
            <person name="Postec A."/>
            <person name="Quemeneur M."/>
        </authorList>
    </citation>
    <scope>NUCLEOTIDE SEQUENCE</scope>
    <source>
        <strain evidence="4">MethCAN</strain>
    </source>
</reference>
<keyword evidence="2" id="KW-1133">Transmembrane helix</keyword>
<dbReference type="AlphaFoldDB" id="A0A8T8K6M2"/>
<organism evidence="4 5">
    <name type="scientific">Methanobacterium alkalithermotolerans</name>
    <dbReference type="NCBI Taxonomy" id="2731220"/>
    <lineage>
        <taxon>Archaea</taxon>
        <taxon>Methanobacteriati</taxon>
        <taxon>Methanobacteriota</taxon>
        <taxon>Methanomada group</taxon>
        <taxon>Methanobacteria</taxon>
        <taxon>Methanobacteriales</taxon>
        <taxon>Methanobacteriaceae</taxon>
        <taxon>Methanobacterium</taxon>
    </lineage>
</organism>
<keyword evidence="2" id="KW-0472">Membrane</keyword>
<protein>
    <submittedName>
        <fullName evidence="4">DUF11 domain-containing protein</fullName>
    </submittedName>
</protein>
<gene>
    <name evidence="4" type="ORF">HYG87_07135</name>
</gene>
<keyword evidence="5" id="KW-1185">Reference proteome</keyword>
<name>A0A8T8K6M2_9EURY</name>